<dbReference type="GO" id="GO:0004938">
    <property type="term" value="F:alpha2-adrenergic receptor activity"/>
    <property type="evidence" value="ECO:0007669"/>
    <property type="project" value="TreeGrafter"/>
</dbReference>
<dbReference type="PROSITE" id="PS50262">
    <property type="entry name" value="G_PROTEIN_RECEP_F1_2"/>
    <property type="match status" value="1"/>
</dbReference>
<dbReference type="PANTHER" id="PTHR24248">
    <property type="entry name" value="ADRENERGIC RECEPTOR-RELATED G-PROTEIN COUPLED RECEPTOR"/>
    <property type="match status" value="1"/>
</dbReference>
<dbReference type="SUPFAM" id="SSF57667">
    <property type="entry name" value="beta-beta-alpha zinc fingers"/>
    <property type="match status" value="1"/>
</dbReference>
<dbReference type="GO" id="GO:0051379">
    <property type="term" value="F:epinephrine binding"/>
    <property type="evidence" value="ECO:0007669"/>
    <property type="project" value="TreeGrafter"/>
</dbReference>
<keyword evidence="7" id="KW-0675">Receptor</keyword>
<dbReference type="PANTHER" id="PTHR24248:SF0">
    <property type="entry name" value="ALPHA-2DA ADRENERGIC RECEPTOR-RELATED"/>
    <property type="match status" value="1"/>
</dbReference>
<dbReference type="Gene3D" id="1.20.1070.10">
    <property type="entry name" value="Rhodopsin 7-helix transmembrane proteins"/>
    <property type="match status" value="1"/>
</dbReference>
<keyword evidence="5" id="KW-0297">G-protein coupled receptor</keyword>
<gene>
    <name evidence="12" type="ORF">MMEN_LOCUS16</name>
</gene>
<feature type="domain" description="G-protein coupled receptors family 1 profile" evidence="11">
    <location>
        <begin position="216"/>
        <end position="249"/>
    </location>
</feature>
<feature type="region of interest" description="Disordered" evidence="9">
    <location>
        <begin position="1"/>
        <end position="23"/>
    </location>
</feature>
<evidence type="ECO:0000256" key="6">
    <source>
        <dbReference type="ARBA" id="ARBA00023136"/>
    </source>
</evidence>
<feature type="transmembrane region" description="Helical" evidence="10">
    <location>
        <begin position="197"/>
        <end position="224"/>
    </location>
</feature>
<evidence type="ECO:0000313" key="12">
    <source>
        <dbReference type="EMBL" id="CAG5848611.1"/>
    </source>
</evidence>
<feature type="compositionally biased region" description="Gly residues" evidence="9">
    <location>
        <begin position="92"/>
        <end position="111"/>
    </location>
</feature>
<keyword evidence="2" id="KW-1003">Cell membrane</keyword>
<evidence type="ECO:0000256" key="1">
    <source>
        <dbReference type="ARBA" id="ARBA00004651"/>
    </source>
</evidence>
<sequence length="315" mass="32744">MTGAKTPRMHLSPGRGSIGSMQPEQVDRVFQALRRGLRHVNSHMNFNSYTLATKLRRHVRSAHLQQKPFSCPCGAAYTVRQSLLRHQAQHQAGGGGRGGGGPGGGAGGSQGRPGPAPGHQRPTKGRPRKSQEASTALTQEASIALTQDVSIALAQEGAGPEKGASAGGGVQHAVLMDNMAAPPASPPPPGAPPHSPAAAAAIVLVVALIILGTLVGNVLVVVAVLSCRALRAPQNLFLLSLASADILFMWEFTCLSPLRRAWKTLSTCSGCMDPMEPLPGDRDASLRTATGGRSGPPQPRVHKQPVLTLPTHSGH</sequence>
<dbReference type="PRINTS" id="PR00237">
    <property type="entry name" value="GPCRRHODOPSN"/>
</dbReference>
<accession>A0A8S4A589</accession>
<dbReference type="SUPFAM" id="SSF81321">
    <property type="entry name" value="Family A G protein-coupled receptor-like"/>
    <property type="match status" value="1"/>
</dbReference>
<dbReference type="InterPro" id="IPR017452">
    <property type="entry name" value="GPCR_Rhodpsn_7TM"/>
</dbReference>
<keyword evidence="3 10" id="KW-0812">Transmembrane</keyword>
<evidence type="ECO:0000256" key="2">
    <source>
        <dbReference type="ARBA" id="ARBA00022475"/>
    </source>
</evidence>
<feature type="region of interest" description="Disordered" evidence="9">
    <location>
        <begin position="87"/>
        <end position="137"/>
    </location>
</feature>
<name>A0A8S4A589_9TELE</name>
<evidence type="ECO:0000259" key="11">
    <source>
        <dbReference type="PROSITE" id="PS50262"/>
    </source>
</evidence>
<evidence type="ECO:0000256" key="8">
    <source>
        <dbReference type="ARBA" id="ARBA00023224"/>
    </source>
</evidence>
<keyword evidence="8" id="KW-0807">Transducer</keyword>
<evidence type="ECO:0000256" key="4">
    <source>
        <dbReference type="ARBA" id="ARBA00022989"/>
    </source>
</evidence>
<keyword evidence="4 10" id="KW-1133">Transmembrane helix</keyword>
<dbReference type="Proteomes" id="UP000677803">
    <property type="component" value="Unassembled WGS sequence"/>
</dbReference>
<dbReference type="Gene3D" id="3.30.160.60">
    <property type="entry name" value="Classic Zinc Finger"/>
    <property type="match status" value="1"/>
</dbReference>
<dbReference type="InterPro" id="IPR000276">
    <property type="entry name" value="GPCR_Rhodpsn"/>
</dbReference>
<evidence type="ECO:0000256" key="10">
    <source>
        <dbReference type="SAM" id="Phobius"/>
    </source>
</evidence>
<keyword evidence="6 10" id="KW-0472">Membrane</keyword>
<dbReference type="InterPro" id="IPR036236">
    <property type="entry name" value="Znf_C2H2_sf"/>
</dbReference>
<evidence type="ECO:0000256" key="7">
    <source>
        <dbReference type="ARBA" id="ARBA00023170"/>
    </source>
</evidence>
<reference evidence="12" key="1">
    <citation type="submission" date="2021-05" db="EMBL/GenBank/DDBJ databases">
        <authorList>
            <person name="Tigano A."/>
        </authorList>
    </citation>
    <scope>NUCLEOTIDE SEQUENCE</scope>
</reference>
<evidence type="ECO:0000313" key="13">
    <source>
        <dbReference type="Proteomes" id="UP000677803"/>
    </source>
</evidence>
<dbReference type="GO" id="GO:0005886">
    <property type="term" value="C:plasma membrane"/>
    <property type="evidence" value="ECO:0007669"/>
    <property type="project" value="UniProtKB-SubCell"/>
</dbReference>
<comment type="subcellular location">
    <subcellularLocation>
        <location evidence="1">Cell membrane</location>
        <topology evidence="1">Multi-pass membrane protein</topology>
    </subcellularLocation>
</comment>
<dbReference type="AlphaFoldDB" id="A0A8S4A589"/>
<evidence type="ECO:0000256" key="3">
    <source>
        <dbReference type="ARBA" id="ARBA00022692"/>
    </source>
</evidence>
<protein>
    <submittedName>
        <fullName evidence="12">(Atlantic silverside) hypothetical protein</fullName>
    </submittedName>
</protein>
<proteinExistence type="predicted"/>
<organism evidence="12 13">
    <name type="scientific">Menidia menidia</name>
    <name type="common">Atlantic silverside</name>
    <dbReference type="NCBI Taxonomy" id="238744"/>
    <lineage>
        <taxon>Eukaryota</taxon>
        <taxon>Metazoa</taxon>
        <taxon>Chordata</taxon>
        <taxon>Craniata</taxon>
        <taxon>Vertebrata</taxon>
        <taxon>Euteleostomi</taxon>
        <taxon>Actinopterygii</taxon>
        <taxon>Neopterygii</taxon>
        <taxon>Teleostei</taxon>
        <taxon>Neoteleostei</taxon>
        <taxon>Acanthomorphata</taxon>
        <taxon>Ovalentaria</taxon>
        <taxon>Atherinomorphae</taxon>
        <taxon>Atheriniformes</taxon>
        <taxon>Atherinopsidae</taxon>
        <taxon>Menidiinae</taxon>
        <taxon>Menidia</taxon>
    </lineage>
</organism>
<keyword evidence="13" id="KW-1185">Reference proteome</keyword>
<dbReference type="OrthoDB" id="8442202at2759"/>
<evidence type="ECO:0000256" key="5">
    <source>
        <dbReference type="ARBA" id="ARBA00023040"/>
    </source>
</evidence>
<evidence type="ECO:0000256" key="9">
    <source>
        <dbReference type="SAM" id="MobiDB-lite"/>
    </source>
</evidence>
<dbReference type="EMBL" id="CAJRST010000001">
    <property type="protein sequence ID" value="CAG5848611.1"/>
    <property type="molecule type" value="Genomic_DNA"/>
</dbReference>
<comment type="caution">
    <text evidence="12">The sequence shown here is derived from an EMBL/GenBank/DDBJ whole genome shotgun (WGS) entry which is preliminary data.</text>
</comment>
<feature type="region of interest" description="Disordered" evidence="9">
    <location>
        <begin position="276"/>
        <end position="315"/>
    </location>
</feature>